<dbReference type="Pfam" id="PF12804">
    <property type="entry name" value="NTP_transf_3"/>
    <property type="match status" value="1"/>
</dbReference>
<dbReference type="InterPro" id="IPR029044">
    <property type="entry name" value="Nucleotide-diphossugar_trans"/>
</dbReference>
<organism evidence="5 6">
    <name type="scientific">Jannaschia donghaensis</name>
    <dbReference type="NCBI Taxonomy" id="420998"/>
    <lineage>
        <taxon>Bacteria</taxon>
        <taxon>Pseudomonadati</taxon>
        <taxon>Pseudomonadota</taxon>
        <taxon>Alphaproteobacteria</taxon>
        <taxon>Rhodobacterales</taxon>
        <taxon>Roseobacteraceae</taxon>
        <taxon>Jannaschia</taxon>
    </lineage>
</organism>
<dbReference type="GO" id="GO:0016779">
    <property type="term" value="F:nucleotidyltransferase activity"/>
    <property type="evidence" value="ECO:0007669"/>
    <property type="project" value="UniProtKB-KW"/>
</dbReference>
<dbReference type="PANTHER" id="PTHR43584">
    <property type="entry name" value="NUCLEOTIDYL TRANSFERASE"/>
    <property type="match status" value="1"/>
</dbReference>
<evidence type="ECO:0000256" key="2">
    <source>
        <dbReference type="ARBA" id="ARBA00022695"/>
    </source>
</evidence>
<gene>
    <name evidence="5" type="primary">glmU_1</name>
    <name evidence="5" type="ORF">JDO7802_00909</name>
</gene>
<keyword evidence="1" id="KW-0808">Transferase</keyword>
<dbReference type="InterPro" id="IPR025877">
    <property type="entry name" value="MobA-like_NTP_Trfase"/>
</dbReference>
<dbReference type="CDD" id="cd06422">
    <property type="entry name" value="NTP_transferase_like_1"/>
    <property type="match status" value="1"/>
</dbReference>
<keyword evidence="2" id="KW-0548">Nucleotidyltransferase</keyword>
<keyword evidence="3" id="KW-0460">Magnesium</keyword>
<evidence type="ECO:0000256" key="1">
    <source>
        <dbReference type="ARBA" id="ARBA00022679"/>
    </source>
</evidence>
<dbReference type="STRING" id="420998.JDO7802_00909"/>
<dbReference type="SUPFAM" id="SSF53448">
    <property type="entry name" value="Nucleotide-diphospho-sugar transferases"/>
    <property type="match status" value="1"/>
</dbReference>
<keyword evidence="6" id="KW-1185">Reference proteome</keyword>
<dbReference type="InterPro" id="IPR050065">
    <property type="entry name" value="GlmU-like"/>
</dbReference>
<dbReference type="OrthoDB" id="9788272at2"/>
<dbReference type="AlphaFoldDB" id="A0A0M6YEX6"/>
<proteinExistence type="predicted"/>
<evidence type="ECO:0000313" key="6">
    <source>
        <dbReference type="Proteomes" id="UP000049222"/>
    </source>
</evidence>
<protein>
    <submittedName>
        <fullName evidence="5">Bifunctional protein GlmU</fullName>
    </submittedName>
</protein>
<feature type="domain" description="MobA-like NTP transferase" evidence="4">
    <location>
        <begin position="5"/>
        <end position="122"/>
    </location>
</feature>
<sequence length="223" mass="23704">MIATMVFAAGRGTRMRPLTDDRPKAMVQVAGRPLIDHALHQVAGPGPTVVNAHHFADLLQRHLADKTIAVIHETPTLLETGGGLRNALPQLGDGPVLTMNADACWTGPRARDTLLAAWDADAMDGLLLLVPQNRAIGQAGGNFARDAQGRLTRDREGLVHTGAGIVKPGGLLADPRDVFSLRDLWFDMIDRGRLFGVVHPGRWADVGTPDGIAAAEAMLADAT</sequence>
<evidence type="ECO:0000259" key="4">
    <source>
        <dbReference type="Pfam" id="PF12804"/>
    </source>
</evidence>
<evidence type="ECO:0000256" key="3">
    <source>
        <dbReference type="ARBA" id="ARBA00022842"/>
    </source>
</evidence>
<reference evidence="5 6" key="1">
    <citation type="submission" date="2015-07" db="EMBL/GenBank/DDBJ databases">
        <authorList>
            <person name="Noorani M."/>
        </authorList>
    </citation>
    <scope>NUCLEOTIDE SEQUENCE [LARGE SCALE GENOMIC DNA]</scope>
    <source>
        <strain evidence="5 6">CECT 7802</strain>
    </source>
</reference>
<accession>A0A0M6YEX6</accession>
<name>A0A0M6YEX6_9RHOB</name>
<evidence type="ECO:0000313" key="5">
    <source>
        <dbReference type="EMBL" id="CTQ48901.1"/>
    </source>
</evidence>
<dbReference type="Proteomes" id="UP000049222">
    <property type="component" value="Unassembled WGS sequence"/>
</dbReference>
<dbReference type="RefSeq" id="WP_055083102.1">
    <property type="nucleotide sequence ID" value="NZ_CXSU01000011.1"/>
</dbReference>
<dbReference type="Gene3D" id="3.90.550.10">
    <property type="entry name" value="Spore Coat Polysaccharide Biosynthesis Protein SpsA, Chain A"/>
    <property type="match status" value="1"/>
</dbReference>
<dbReference type="PANTHER" id="PTHR43584:SF8">
    <property type="entry name" value="N-ACETYLMURAMATE ALPHA-1-PHOSPHATE URIDYLYLTRANSFERASE"/>
    <property type="match status" value="1"/>
</dbReference>
<dbReference type="EMBL" id="CXSU01000011">
    <property type="protein sequence ID" value="CTQ48901.1"/>
    <property type="molecule type" value="Genomic_DNA"/>
</dbReference>